<name>A0A4Z2FUU3_9TELE</name>
<evidence type="ECO:0000256" key="1">
    <source>
        <dbReference type="SAM" id="MobiDB-lite"/>
    </source>
</evidence>
<gene>
    <name evidence="2" type="ORF">EYF80_044743</name>
</gene>
<dbReference type="AlphaFoldDB" id="A0A4Z2FUU3"/>
<sequence>MMKTMMKTTMKTSWNRNREHVVELQEGLVQDLKAPLDGGAEQDDRKQTSRDRKEEREEREQSDYRVVMSLRARSSSSLRALPFSF</sequence>
<dbReference type="Proteomes" id="UP000314294">
    <property type="component" value="Unassembled WGS sequence"/>
</dbReference>
<feature type="region of interest" description="Disordered" evidence="1">
    <location>
        <begin position="25"/>
        <end position="63"/>
    </location>
</feature>
<proteinExistence type="predicted"/>
<protein>
    <submittedName>
        <fullName evidence="2">Uncharacterized protein</fullName>
    </submittedName>
</protein>
<dbReference type="EMBL" id="SRLO01000870">
    <property type="protein sequence ID" value="TNN45037.1"/>
    <property type="molecule type" value="Genomic_DNA"/>
</dbReference>
<comment type="caution">
    <text evidence="2">The sequence shown here is derived from an EMBL/GenBank/DDBJ whole genome shotgun (WGS) entry which is preliminary data.</text>
</comment>
<evidence type="ECO:0000313" key="2">
    <source>
        <dbReference type="EMBL" id="TNN45037.1"/>
    </source>
</evidence>
<evidence type="ECO:0000313" key="3">
    <source>
        <dbReference type="Proteomes" id="UP000314294"/>
    </source>
</evidence>
<keyword evidence="3" id="KW-1185">Reference proteome</keyword>
<reference evidence="2 3" key="1">
    <citation type="submission" date="2019-03" db="EMBL/GenBank/DDBJ databases">
        <title>First draft genome of Liparis tanakae, snailfish: a comprehensive survey of snailfish specific genes.</title>
        <authorList>
            <person name="Kim W."/>
            <person name="Song I."/>
            <person name="Jeong J.-H."/>
            <person name="Kim D."/>
            <person name="Kim S."/>
            <person name="Ryu S."/>
            <person name="Song J.Y."/>
            <person name="Lee S.K."/>
        </authorList>
    </citation>
    <scope>NUCLEOTIDE SEQUENCE [LARGE SCALE GENOMIC DNA]</scope>
    <source>
        <tissue evidence="2">Muscle</tissue>
    </source>
</reference>
<accession>A0A4Z2FUU3</accession>
<organism evidence="2 3">
    <name type="scientific">Liparis tanakae</name>
    <name type="common">Tanaka's snailfish</name>
    <dbReference type="NCBI Taxonomy" id="230148"/>
    <lineage>
        <taxon>Eukaryota</taxon>
        <taxon>Metazoa</taxon>
        <taxon>Chordata</taxon>
        <taxon>Craniata</taxon>
        <taxon>Vertebrata</taxon>
        <taxon>Euteleostomi</taxon>
        <taxon>Actinopterygii</taxon>
        <taxon>Neopterygii</taxon>
        <taxon>Teleostei</taxon>
        <taxon>Neoteleostei</taxon>
        <taxon>Acanthomorphata</taxon>
        <taxon>Eupercaria</taxon>
        <taxon>Perciformes</taxon>
        <taxon>Cottioidei</taxon>
        <taxon>Cottales</taxon>
        <taxon>Liparidae</taxon>
        <taxon>Liparis</taxon>
    </lineage>
</organism>
<feature type="compositionally biased region" description="Basic and acidic residues" evidence="1">
    <location>
        <begin position="42"/>
        <end position="63"/>
    </location>
</feature>